<organism evidence="9">
    <name type="scientific">Glyptapanteles flavicoxis</name>
    <dbReference type="NCBI Taxonomy" id="463051"/>
    <lineage>
        <taxon>Eukaryota</taxon>
        <taxon>Metazoa</taxon>
        <taxon>Ecdysozoa</taxon>
        <taxon>Arthropoda</taxon>
        <taxon>Hexapoda</taxon>
        <taxon>Insecta</taxon>
        <taxon>Pterygota</taxon>
        <taxon>Neoptera</taxon>
        <taxon>Endopterygota</taxon>
        <taxon>Hymenoptera</taxon>
        <taxon>Apocrita</taxon>
        <taxon>Ichneumonoidea</taxon>
        <taxon>Braconidae</taxon>
        <taxon>Microgastrinae</taxon>
        <taxon>Glyptapanteles</taxon>
    </lineage>
</organism>
<gene>
    <name evidence="9" type="ORF">GFP_L5_0070</name>
</gene>
<reference evidence="9" key="1">
    <citation type="submission" date="2007-06" db="EMBL/GenBank/DDBJ databases">
        <title>Bracovirus Evolution: Comparative Genomics of Multiple Viral and Proviral Genomes.</title>
        <authorList>
            <person name="Desjardins C.A."/>
            <person name="Gundersen-Rindal D.E."/>
            <person name="Hostetler J.B."/>
            <person name="Tallon L.J."/>
            <person name="Utterback T.R."/>
            <person name="Fuester R.W."/>
            <person name="Schatz M.C."/>
            <person name="Pedroni M.J."/>
            <person name="Fadrosh D.W."/>
            <person name="Haas B.J."/>
            <person name="Toms B.S."/>
            <person name="Chen D."/>
            <person name="Nene V."/>
        </authorList>
    </citation>
    <scope>NUCLEOTIDE SEQUENCE</scope>
</reference>
<evidence type="ECO:0000256" key="8">
    <source>
        <dbReference type="SAM" id="Phobius"/>
    </source>
</evidence>
<evidence type="ECO:0000256" key="1">
    <source>
        <dbReference type="ARBA" id="ARBA00004651"/>
    </source>
</evidence>
<keyword evidence="2" id="KW-1003">Cell membrane</keyword>
<dbReference type="GO" id="GO:0005886">
    <property type="term" value="C:plasma membrane"/>
    <property type="evidence" value="ECO:0007669"/>
    <property type="project" value="UniProtKB-SubCell"/>
</dbReference>
<feature type="transmembrane region" description="Helical" evidence="8">
    <location>
        <begin position="336"/>
        <end position="360"/>
    </location>
</feature>
<dbReference type="InterPro" id="IPR052192">
    <property type="entry name" value="Insect_Ionotropic_Sensory_Rcpt"/>
</dbReference>
<dbReference type="PANTHER" id="PTHR42643:SF41">
    <property type="entry name" value="IONOTROPIC RECEPTOR 20A-RELATED"/>
    <property type="match status" value="1"/>
</dbReference>
<evidence type="ECO:0000256" key="5">
    <source>
        <dbReference type="ARBA" id="ARBA00023136"/>
    </source>
</evidence>
<evidence type="ECO:0000256" key="7">
    <source>
        <dbReference type="ARBA" id="ARBA00023180"/>
    </source>
</evidence>
<accession>B7S8N4</accession>
<keyword evidence="7" id="KW-0325">Glycoprotein</keyword>
<dbReference type="PANTHER" id="PTHR42643">
    <property type="entry name" value="IONOTROPIC RECEPTOR 20A-RELATED"/>
    <property type="match status" value="1"/>
</dbReference>
<protein>
    <recommendedName>
        <fullName evidence="10">Ionotropic receptor</fullName>
    </recommendedName>
</protein>
<evidence type="ECO:0000256" key="4">
    <source>
        <dbReference type="ARBA" id="ARBA00022989"/>
    </source>
</evidence>
<dbReference type="EMBL" id="EF710649">
    <property type="protein sequence ID" value="ACE75259.1"/>
    <property type="molecule type" value="Genomic_DNA"/>
</dbReference>
<feature type="transmembrane region" description="Helical" evidence="8">
    <location>
        <begin position="521"/>
        <end position="546"/>
    </location>
</feature>
<keyword evidence="4 8" id="KW-1133">Transmembrane helix</keyword>
<evidence type="ECO:0008006" key="10">
    <source>
        <dbReference type="Google" id="ProtNLM"/>
    </source>
</evidence>
<dbReference type="AlphaFoldDB" id="B7S8N4"/>
<evidence type="ECO:0000256" key="6">
    <source>
        <dbReference type="ARBA" id="ARBA00023170"/>
    </source>
</evidence>
<feature type="transmembrane region" description="Helical" evidence="8">
    <location>
        <begin position="278"/>
        <end position="300"/>
    </location>
</feature>
<proteinExistence type="predicted"/>
<comment type="subcellular location">
    <subcellularLocation>
        <location evidence="1">Cell membrane</location>
        <topology evidence="1">Multi-pass membrane protein</topology>
    </subcellularLocation>
</comment>
<keyword evidence="5 8" id="KW-0472">Membrane</keyword>
<sequence>MIRILELCYAGGVKPIAVTPNLINTIYQNLDGPLSTVTIFVLNDDIMTKELQLYYPSYPLYILSIDTTEQLDDLIYYLRSSPFWNLKSTIFVISNPEKSCRDAAAILKVLWRFDVLSSYAVCSETGNRTMIYTHNPFTKRAPDPWTAVRTTNNPSARWTLYHRFFVNDGKLCDSLIWDRTRFLDGYPVKIVNNFREDGFLEKLIFPSMNIFSYFTYFQRNETALITINLIKGQQDVSSSLQSLIDLSRRVDPVPAICEISFVIVTQERFFTSSFREMVLQFDISTFMAIVIIILLFIVFLFTSNSVFHIGLGFLDFIYLLFNMEMDLPFRWLSIKIFFFIEILFMFTFGPDIGGQFLAVLSRPQSYKIESLQDLYTNRYHVYYFQSLHNKFMNEKLWETDEDKTFLNGEFDYSPNRCLELAVKDKTVACVFRSDLVIKPALKLNLHVSQEFIFKINTVFPTRKGWVLNERLYKRMLNFFESGFGEKLERDNIRVPLKKKITKDRIEQLDKYHEVDEIDSEYIFIGIAFCQILAVFVFGIEYLVAWLRRRRYRQ</sequence>
<keyword evidence="3 8" id="KW-0812">Transmembrane</keyword>
<name>B7S8N4_9HYME</name>
<evidence type="ECO:0000256" key="3">
    <source>
        <dbReference type="ARBA" id="ARBA00022692"/>
    </source>
</evidence>
<evidence type="ECO:0000256" key="2">
    <source>
        <dbReference type="ARBA" id="ARBA00022475"/>
    </source>
</evidence>
<keyword evidence="6" id="KW-0675">Receptor</keyword>
<evidence type="ECO:0000313" key="9">
    <source>
        <dbReference type="EMBL" id="ACE75259.1"/>
    </source>
</evidence>